<reference evidence="2 3" key="1">
    <citation type="submission" date="2015-04" db="EMBL/GenBank/DDBJ databases">
        <title>The draft genome sequence of Fusarium langsethiae, a T-2/HT-2 mycotoxin producer.</title>
        <authorList>
            <person name="Lysoe E."/>
            <person name="Divon H.H."/>
            <person name="Terzi V."/>
            <person name="Orru L."/>
            <person name="Lamontanara A."/>
            <person name="Kolseth A.-K."/>
            <person name="Frandsen R.J."/>
            <person name="Nielsen K."/>
            <person name="Thrane U."/>
        </authorList>
    </citation>
    <scope>NUCLEOTIDE SEQUENCE [LARGE SCALE GENOMIC DNA]</scope>
    <source>
        <strain evidence="2 3">Fl201059</strain>
    </source>
</reference>
<dbReference type="EMBL" id="JXCE01000705">
    <property type="protein sequence ID" value="KPA36236.1"/>
    <property type="molecule type" value="Genomic_DNA"/>
</dbReference>
<evidence type="ECO:0000313" key="3">
    <source>
        <dbReference type="Proteomes" id="UP000037904"/>
    </source>
</evidence>
<comment type="caution">
    <text evidence="2">The sequence shown here is derived from an EMBL/GenBank/DDBJ whole genome shotgun (WGS) entry which is preliminary data.</text>
</comment>
<accession>A0A0M9ENF2</accession>
<feature type="non-terminal residue" evidence="2">
    <location>
        <position position="367"/>
    </location>
</feature>
<protein>
    <recommendedName>
        <fullName evidence="4">BTB domain-containing protein</fullName>
    </recommendedName>
</protein>
<feature type="region of interest" description="Disordered" evidence="1">
    <location>
        <begin position="66"/>
        <end position="89"/>
    </location>
</feature>
<dbReference type="Proteomes" id="UP000037904">
    <property type="component" value="Unassembled WGS sequence"/>
</dbReference>
<evidence type="ECO:0008006" key="4">
    <source>
        <dbReference type="Google" id="ProtNLM"/>
    </source>
</evidence>
<gene>
    <name evidence="2" type="ORF">FLAG1_11009</name>
</gene>
<evidence type="ECO:0000313" key="2">
    <source>
        <dbReference type="EMBL" id="KPA36236.1"/>
    </source>
</evidence>
<dbReference type="AlphaFoldDB" id="A0A0M9ENF2"/>
<proteinExistence type="predicted"/>
<dbReference type="Gene3D" id="3.30.710.10">
    <property type="entry name" value="Potassium Channel Kv1.1, Chain A"/>
    <property type="match status" value="1"/>
</dbReference>
<dbReference type="SUPFAM" id="SSF54695">
    <property type="entry name" value="POZ domain"/>
    <property type="match status" value="1"/>
</dbReference>
<organism evidence="2 3">
    <name type="scientific">Fusarium langsethiae</name>
    <dbReference type="NCBI Taxonomy" id="179993"/>
    <lineage>
        <taxon>Eukaryota</taxon>
        <taxon>Fungi</taxon>
        <taxon>Dikarya</taxon>
        <taxon>Ascomycota</taxon>
        <taxon>Pezizomycotina</taxon>
        <taxon>Sordariomycetes</taxon>
        <taxon>Hypocreomycetidae</taxon>
        <taxon>Hypocreales</taxon>
        <taxon>Nectriaceae</taxon>
        <taxon>Fusarium</taxon>
    </lineage>
</organism>
<evidence type="ECO:0000256" key="1">
    <source>
        <dbReference type="SAM" id="MobiDB-lite"/>
    </source>
</evidence>
<keyword evidence="3" id="KW-1185">Reference proteome</keyword>
<dbReference type="InterPro" id="IPR011333">
    <property type="entry name" value="SKP1/BTB/POZ_sf"/>
</dbReference>
<sequence length="367" mass="42070">MWEADQPKSSRHGHKRVDCYPTQFKAVFQAFTMKQSLLELDPGADALLILQCPNLQRVHAVKEDDVMHEKEIPESKTSTSPRTKGKKKIKTPTDFDAITSLQPYQENGNPTEIKFRVSTKHLCIASPVFSRMIKGNFQESQPNDGGLFEIRALDWNTRALLVLLDIIHGHHSQVPRNLDLDTVAQIGLLVDYYDCLEIVQVFFDHWHAHLHDWWKYSWSSFDKSSMNPFDEAESILLFIAWTFRSPVVFRNLTISAIGTTSGLVETNLPIPNQIFDQIDQQRIGLLHELFSRLYTLQENLFVGQIGCSLECSCRLLGYLMKQMRDQGLPMMKPEQPFLGFSVTLVADFIRGIKTPSWCNKKQNVDPC</sequence>
<name>A0A0M9ENF2_FUSLA</name>